<dbReference type="SUPFAM" id="SSF46894">
    <property type="entry name" value="C-terminal effector domain of the bipartite response regulators"/>
    <property type="match status" value="1"/>
</dbReference>
<evidence type="ECO:0000313" key="5">
    <source>
        <dbReference type="EMBL" id="ABR69493.1"/>
    </source>
</evidence>
<dbReference type="AlphaFoldDB" id="A6VSR4"/>
<dbReference type="InterPro" id="IPR000792">
    <property type="entry name" value="Tscrpt_reg_LuxR_C"/>
</dbReference>
<dbReference type="PANTHER" id="PTHR44688">
    <property type="entry name" value="DNA-BINDING TRANSCRIPTIONAL ACTIVATOR DEVR_DOSR"/>
    <property type="match status" value="1"/>
</dbReference>
<dbReference type="InterPro" id="IPR036388">
    <property type="entry name" value="WH-like_DNA-bd_sf"/>
</dbReference>
<keyword evidence="2" id="KW-0238">DNA-binding</keyword>
<dbReference type="Pfam" id="PF00196">
    <property type="entry name" value="GerE"/>
    <property type="match status" value="1"/>
</dbReference>
<dbReference type="STRING" id="400668.Mmwyl1_0558"/>
<dbReference type="PRINTS" id="PR00038">
    <property type="entry name" value="HTHLUXR"/>
</dbReference>
<name>A6VSR4_MARMS</name>
<dbReference type="OrthoDB" id="5650388at2"/>
<sequence length="126" mass="14218">MKKIHASIIEKGPLTDKEAAVLRYLCEGYLQKQIALKLFRSHSTVGKHLESISRKLDCHCAAEIVSTSVAMGIVKVEIRESVSTPIKALLFLLIFHMMIPQAGNRRPPRPIRTVRASQIMRINRES</sequence>
<evidence type="ECO:0000256" key="2">
    <source>
        <dbReference type="ARBA" id="ARBA00023125"/>
    </source>
</evidence>
<dbReference type="PROSITE" id="PS50043">
    <property type="entry name" value="HTH_LUXR_2"/>
    <property type="match status" value="1"/>
</dbReference>
<dbReference type="CDD" id="cd06170">
    <property type="entry name" value="LuxR_C_like"/>
    <property type="match status" value="1"/>
</dbReference>
<protein>
    <submittedName>
        <fullName evidence="5">Response regulator receiver protein</fullName>
    </submittedName>
</protein>
<accession>A6VSR4</accession>
<keyword evidence="3" id="KW-0804">Transcription</keyword>
<evidence type="ECO:0000259" key="4">
    <source>
        <dbReference type="PROSITE" id="PS50043"/>
    </source>
</evidence>
<dbReference type="GO" id="GO:0006355">
    <property type="term" value="P:regulation of DNA-templated transcription"/>
    <property type="evidence" value="ECO:0007669"/>
    <property type="project" value="InterPro"/>
</dbReference>
<dbReference type="eggNOG" id="COG2197">
    <property type="taxonomic scope" value="Bacteria"/>
</dbReference>
<feature type="domain" description="HTH luxR-type" evidence="4">
    <location>
        <begin position="7"/>
        <end position="72"/>
    </location>
</feature>
<dbReference type="Gene3D" id="1.10.10.10">
    <property type="entry name" value="Winged helix-like DNA-binding domain superfamily/Winged helix DNA-binding domain"/>
    <property type="match status" value="1"/>
</dbReference>
<organism evidence="5">
    <name type="scientific">Marinomonas sp. (strain MWYL1)</name>
    <dbReference type="NCBI Taxonomy" id="400668"/>
    <lineage>
        <taxon>Bacteria</taxon>
        <taxon>Pseudomonadati</taxon>
        <taxon>Pseudomonadota</taxon>
        <taxon>Gammaproteobacteria</taxon>
        <taxon>Oceanospirillales</taxon>
        <taxon>Oceanospirillaceae</taxon>
        <taxon>Marinomonas</taxon>
    </lineage>
</organism>
<dbReference type="InterPro" id="IPR016032">
    <property type="entry name" value="Sig_transdc_resp-reg_C-effctor"/>
</dbReference>
<evidence type="ECO:0000256" key="1">
    <source>
        <dbReference type="ARBA" id="ARBA00023015"/>
    </source>
</evidence>
<keyword evidence="1" id="KW-0805">Transcription regulation</keyword>
<reference evidence="5" key="1">
    <citation type="submission" date="2007-06" db="EMBL/GenBank/DDBJ databases">
        <title>Complete sequence of Marinomonas sp. MWYL1.</title>
        <authorList>
            <consortium name="US DOE Joint Genome Institute"/>
            <person name="Copeland A."/>
            <person name="Lucas S."/>
            <person name="Lapidus A."/>
            <person name="Barry K."/>
            <person name="Glavina del Rio T."/>
            <person name="Dalin E."/>
            <person name="Tice H."/>
            <person name="Pitluck S."/>
            <person name="Kiss H."/>
            <person name="Brettin T."/>
            <person name="Bruce D."/>
            <person name="Detter J.C."/>
            <person name="Han C."/>
            <person name="Schmutz J."/>
            <person name="Larimer F."/>
            <person name="Land M."/>
            <person name="Hauser L."/>
            <person name="Kyrpides N."/>
            <person name="Kim E."/>
            <person name="Johnston A.W.B."/>
            <person name="Todd J.D."/>
            <person name="Rogers R."/>
            <person name="Wexler M."/>
            <person name="Bond P.L."/>
            <person name="Li Y."/>
            <person name="Richardson P."/>
        </authorList>
    </citation>
    <scope>NUCLEOTIDE SEQUENCE [LARGE SCALE GENOMIC DNA]</scope>
    <source>
        <strain evidence="5">MWYL1</strain>
    </source>
</reference>
<dbReference type="HOGENOM" id="CLU_1978868_0_0_6"/>
<dbReference type="KEGG" id="mmw:Mmwyl1_0558"/>
<dbReference type="EMBL" id="CP000749">
    <property type="protein sequence ID" value="ABR69493.1"/>
    <property type="molecule type" value="Genomic_DNA"/>
</dbReference>
<gene>
    <name evidence="5" type="ordered locus">Mmwyl1_0558</name>
</gene>
<evidence type="ECO:0000256" key="3">
    <source>
        <dbReference type="ARBA" id="ARBA00023163"/>
    </source>
</evidence>
<dbReference type="GO" id="GO:0003677">
    <property type="term" value="F:DNA binding"/>
    <property type="evidence" value="ECO:0007669"/>
    <property type="project" value="UniProtKB-KW"/>
</dbReference>
<dbReference type="PANTHER" id="PTHR44688:SF16">
    <property type="entry name" value="DNA-BINDING TRANSCRIPTIONAL ACTIVATOR DEVR_DOSR"/>
    <property type="match status" value="1"/>
</dbReference>
<dbReference type="SMART" id="SM00421">
    <property type="entry name" value="HTH_LUXR"/>
    <property type="match status" value="1"/>
</dbReference>
<proteinExistence type="predicted"/>